<keyword evidence="1" id="KW-1133">Transmembrane helix</keyword>
<evidence type="ECO:0000313" key="2">
    <source>
        <dbReference type="EMBL" id="JAD64820.1"/>
    </source>
</evidence>
<proteinExistence type="predicted"/>
<dbReference type="AlphaFoldDB" id="A0A0A9BUH3"/>
<accession>A0A0A9BUH3</accession>
<name>A0A0A9BUH3_ARUDO</name>
<keyword evidence="1" id="KW-0472">Membrane</keyword>
<dbReference type="EMBL" id="GBRH01233075">
    <property type="protein sequence ID" value="JAD64820.1"/>
    <property type="molecule type" value="Transcribed_RNA"/>
</dbReference>
<organism evidence="2">
    <name type="scientific">Arundo donax</name>
    <name type="common">Giant reed</name>
    <name type="synonym">Donax arundinaceus</name>
    <dbReference type="NCBI Taxonomy" id="35708"/>
    <lineage>
        <taxon>Eukaryota</taxon>
        <taxon>Viridiplantae</taxon>
        <taxon>Streptophyta</taxon>
        <taxon>Embryophyta</taxon>
        <taxon>Tracheophyta</taxon>
        <taxon>Spermatophyta</taxon>
        <taxon>Magnoliopsida</taxon>
        <taxon>Liliopsida</taxon>
        <taxon>Poales</taxon>
        <taxon>Poaceae</taxon>
        <taxon>PACMAD clade</taxon>
        <taxon>Arundinoideae</taxon>
        <taxon>Arundineae</taxon>
        <taxon>Arundo</taxon>
    </lineage>
</organism>
<reference evidence="2" key="2">
    <citation type="journal article" date="2015" name="Data Brief">
        <title>Shoot transcriptome of the giant reed, Arundo donax.</title>
        <authorList>
            <person name="Barrero R.A."/>
            <person name="Guerrero F.D."/>
            <person name="Moolhuijzen P."/>
            <person name="Goolsby J.A."/>
            <person name="Tidwell J."/>
            <person name="Bellgard S.E."/>
            <person name="Bellgard M.I."/>
        </authorList>
    </citation>
    <scope>NUCLEOTIDE SEQUENCE</scope>
    <source>
        <tissue evidence="2">Shoot tissue taken approximately 20 cm above the soil surface</tissue>
    </source>
</reference>
<keyword evidence="1" id="KW-0812">Transmembrane</keyword>
<sequence length="37" mass="4374">MGYQIYSKKSIDILLSSQLFTFQLISLISIDPWTIFY</sequence>
<reference evidence="2" key="1">
    <citation type="submission" date="2014-09" db="EMBL/GenBank/DDBJ databases">
        <authorList>
            <person name="Magalhaes I.L.F."/>
            <person name="Oliveira U."/>
            <person name="Santos F.R."/>
            <person name="Vidigal T.H.D.A."/>
            <person name="Brescovit A.D."/>
            <person name="Santos A.J."/>
        </authorList>
    </citation>
    <scope>NUCLEOTIDE SEQUENCE</scope>
    <source>
        <tissue evidence="2">Shoot tissue taken approximately 20 cm above the soil surface</tissue>
    </source>
</reference>
<feature type="transmembrane region" description="Helical" evidence="1">
    <location>
        <begin position="12"/>
        <end position="30"/>
    </location>
</feature>
<protein>
    <submittedName>
        <fullName evidence="2">Uncharacterized protein</fullName>
    </submittedName>
</protein>
<evidence type="ECO:0000256" key="1">
    <source>
        <dbReference type="SAM" id="Phobius"/>
    </source>
</evidence>